<dbReference type="GO" id="GO:0015297">
    <property type="term" value="F:antiporter activity"/>
    <property type="evidence" value="ECO:0007669"/>
    <property type="project" value="InterPro"/>
</dbReference>
<dbReference type="NCBIfam" id="TIGR00797">
    <property type="entry name" value="matE"/>
    <property type="match status" value="1"/>
</dbReference>
<dbReference type="GO" id="GO:0005886">
    <property type="term" value="C:plasma membrane"/>
    <property type="evidence" value="ECO:0007669"/>
    <property type="project" value="UniProtKB-SubCell"/>
</dbReference>
<feature type="transmembrane region" description="Helical" evidence="7">
    <location>
        <begin position="12"/>
        <end position="34"/>
    </location>
</feature>
<feature type="transmembrane region" description="Helical" evidence="7">
    <location>
        <begin position="54"/>
        <end position="79"/>
    </location>
</feature>
<evidence type="ECO:0000256" key="3">
    <source>
        <dbReference type="ARBA" id="ARBA00022475"/>
    </source>
</evidence>
<dbReference type="Proteomes" id="UP001451782">
    <property type="component" value="Chromosome"/>
</dbReference>
<feature type="transmembrane region" description="Helical" evidence="7">
    <location>
        <begin position="351"/>
        <end position="377"/>
    </location>
</feature>
<keyword evidence="6 7" id="KW-0472">Membrane</keyword>
<dbReference type="PIRSF" id="PIRSF006603">
    <property type="entry name" value="DinF"/>
    <property type="match status" value="1"/>
</dbReference>
<keyword evidence="5 7" id="KW-1133">Transmembrane helix</keyword>
<keyword evidence="9" id="KW-1185">Reference proteome</keyword>
<dbReference type="AlphaFoldDB" id="A0AAN0M317"/>
<dbReference type="InterPro" id="IPR052031">
    <property type="entry name" value="Membrane_Transporter-Flippase"/>
</dbReference>
<evidence type="ECO:0000256" key="4">
    <source>
        <dbReference type="ARBA" id="ARBA00022692"/>
    </source>
</evidence>
<protein>
    <submittedName>
        <fullName evidence="8">MATE family efflux transporter</fullName>
    </submittedName>
</protein>
<keyword evidence="4 7" id="KW-0812">Transmembrane</keyword>
<keyword evidence="2" id="KW-0813">Transport</keyword>
<name>A0AAN0M317_9RHOB</name>
<proteinExistence type="predicted"/>
<evidence type="ECO:0000256" key="5">
    <source>
        <dbReference type="ARBA" id="ARBA00022989"/>
    </source>
</evidence>
<feature type="transmembrane region" description="Helical" evidence="7">
    <location>
        <begin position="195"/>
        <end position="216"/>
    </location>
</feature>
<sequence length="465" mass="48945">MADAQAKFTQGGLFGHISVMSLTASVGLMAVFLVDFVDMIFISMLGKAELAAAVGYAGAILFFTTSFGIGMAIAAGALVARALGAGQAEEARRRATNALIYGVIFGAIFAALVWMNLATFAALLGATGETLDLAVHYLQIIVPSLPFLMIGMIGGAILRAHGDARRAMMATIWGGLVNAVLDPILIFGLDLELTGAAMASVCARLVIAVTALLPLIRHYGGFDKPTAASLKIDLPPILAIAVPAILTQLATPIGQAYVTRAMAAFGEEAVAGMAIVARMTPVGFGIIFALSGAIGPIIGQNAGAGLHDRVRRAFRDGLWFTAIVVIVVSALFFLARPAIQMLFQLETGVTLTIVFLFAGPLSLMFFFNGVIFVANAAFNNLGHPFYSTVVNWGRHTLGTIPFVIVGAAWFGAPGVLIGQYLGGAVFAVIAFWLARRVIANQAIAPEKGEPFARQARLFSLLHHRR</sequence>
<feature type="transmembrane region" description="Helical" evidence="7">
    <location>
        <begin position="270"/>
        <end position="298"/>
    </location>
</feature>
<keyword evidence="3" id="KW-1003">Cell membrane</keyword>
<evidence type="ECO:0000313" key="9">
    <source>
        <dbReference type="Proteomes" id="UP001451782"/>
    </source>
</evidence>
<dbReference type="InterPro" id="IPR002528">
    <property type="entry name" value="MATE_fam"/>
</dbReference>
<dbReference type="RefSeq" id="WP_342070425.1">
    <property type="nucleotide sequence ID" value="NZ_CP151762.1"/>
</dbReference>
<evidence type="ECO:0000256" key="1">
    <source>
        <dbReference type="ARBA" id="ARBA00004429"/>
    </source>
</evidence>
<feature type="transmembrane region" description="Helical" evidence="7">
    <location>
        <begin position="389"/>
        <end position="410"/>
    </location>
</feature>
<dbReference type="PANTHER" id="PTHR43549:SF2">
    <property type="entry name" value="MULTIDRUG RESISTANCE PROTEIN NORM-RELATED"/>
    <property type="match status" value="1"/>
</dbReference>
<dbReference type="Pfam" id="PF01554">
    <property type="entry name" value="MatE"/>
    <property type="match status" value="2"/>
</dbReference>
<feature type="transmembrane region" description="Helical" evidence="7">
    <location>
        <begin position="99"/>
        <end position="124"/>
    </location>
</feature>
<evidence type="ECO:0000256" key="2">
    <source>
        <dbReference type="ARBA" id="ARBA00022448"/>
    </source>
</evidence>
<feature type="transmembrane region" description="Helical" evidence="7">
    <location>
        <begin position="136"/>
        <end position="158"/>
    </location>
</feature>
<feature type="transmembrane region" description="Helical" evidence="7">
    <location>
        <begin position="170"/>
        <end position="189"/>
    </location>
</feature>
<feature type="transmembrane region" description="Helical" evidence="7">
    <location>
        <begin position="416"/>
        <end position="434"/>
    </location>
</feature>
<dbReference type="GO" id="GO:0042910">
    <property type="term" value="F:xenobiotic transmembrane transporter activity"/>
    <property type="evidence" value="ECO:0007669"/>
    <property type="project" value="InterPro"/>
</dbReference>
<dbReference type="InterPro" id="IPR048279">
    <property type="entry name" value="MdtK-like"/>
</dbReference>
<comment type="subcellular location">
    <subcellularLocation>
        <location evidence="1">Cell inner membrane</location>
        <topology evidence="1">Multi-pass membrane protein</topology>
    </subcellularLocation>
</comment>
<organism evidence="8 9">
    <name type="scientific">Yoonia algicola</name>
    <dbReference type="NCBI Taxonomy" id="3137368"/>
    <lineage>
        <taxon>Bacteria</taxon>
        <taxon>Pseudomonadati</taxon>
        <taxon>Pseudomonadota</taxon>
        <taxon>Alphaproteobacteria</taxon>
        <taxon>Rhodobacterales</taxon>
        <taxon>Paracoccaceae</taxon>
        <taxon>Yoonia</taxon>
    </lineage>
</organism>
<gene>
    <name evidence="8" type="ORF">AABB28_01710</name>
</gene>
<dbReference type="KEGG" id="yag:AABB28_01710"/>
<dbReference type="EMBL" id="CP151762">
    <property type="protein sequence ID" value="WZU64055.1"/>
    <property type="molecule type" value="Genomic_DNA"/>
</dbReference>
<dbReference type="PANTHER" id="PTHR43549">
    <property type="entry name" value="MULTIDRUG RESISTANCE PROTEIN YPNP-RELATED"/>
    <property type="match status" value="1"/>
</dbReference>
<evidence type="ECO:0000256" key="7">
    <source>
        <dbReference type="SAM" id="Phobius"/>
    </source>
</evidence>
<feature type="transmembrane region" description="Helical" evidence="7">
    <location>
        <begin position="237"/>
        <end position="258"/>
    </location>
</feature>
<evidence type="ECO:0000313" key="8">
    <source>
        <dbReference type="EMBL" id="WZU64055.1"/>
    </source>
</evidence>
<feature type="transmembrane region" description="Helical" evidence="7">
    <location>
        <begin position="318"/>
        <end position="339"/>
    </location>
</feature>
<evidence type="ECO:0000256" key="6">
    <source>
        <dbReference type="ARBA" id="ARBA00023136"/>
    </source>
</evidence>
<accession>A0AAN0M317</accession>
<reference evidence="8 9" key="1">
    <citation type="submission" date="2024-04" db="EMBL/GenBank/DDBJ databases">
        <title>Phylogenomic analyses of a clade within the roseobacter group suggest taxonomic reassignments of species of the genera Aestuariivita, Citreicella, Loktanella, Nautella, Pelagibaca, Ruegeria, Thalassobius, Thiobacimonas and Tropicibacter, and the proposal o.</title>
        <authorList>
            <person name="Jeon C.O."/>
        </authorList>
    </citation>
    <scope>NUCLEOTIDE SEQUENCE [LARGE SCALE GENOMIC DNA]</scope>
    <source>
        <strain evidence="8 9">G8-12</strain>
    </source>
</reference>